<dbReference type="PROSITE" id="PS51257">
    <property type="entry name" value="PROKAR_LIPOPROTEIN"/>
    <property type="match status" value="1"/>
</dbReference>
<dbReference type="EMBL" id="JANIID010000032">
    <property type="protein sequence ID" value="MCQ8773605.1"/>
    <property type="molecule type" value="Genomic_DNA"/>
</dbReference>
<gene>
    <name evidence="1" type="ORF">NQU55_28170</name>
</gene>
<evidence type="ECO:0000313" key="1">
    <source>
        <dbReference type="EMBL" id="MCQ8773605.1"/>
    </source>
</evidence>
<dbReference type="SUPFAM" id="SSF51905">
    <property type="entry name" value="FAD/NAD(P)-binding domain"/>
    <property type="match status" value="1"/>
</dbReference>
<protein>
    <submittedName>
        <fullName evidence="1">NAD(P)-binding protein</fullName>
    </submittedName>
</protein>
<sequence length="420" mass="45482">MEMQVRQPVRTTVVGGSIAGCACAVALRRCGHAVDVYERTRSNLAERGQGIALPPSLMGELIARGYIGEDFPAQENRERIWLVPDARRATGRELWRQPSSVLTCNWGLLWRQLRARIPDSCYHAGQEVAEAWDIPDGAAGSSTGEGLLRRPDLVVGADGYRSRLRQHVVPGAAPRYAGYALWRGGVPVRLLGGLEQALDLIGQAYCTAVFPGGQALFYLIAAIAPDGGLEPAVSWVLYARPPQEAAFDPSLSYPPGRVTHTLIGHVRARARDVLPPAWGEVVSRTADEDVTVQPVVDLELPRIRRGSVLLAGDASSLVRPHTAAGAAKALLDALCLEEEMSRAQSLAEAMASYEARRREHGNQLVELGRRMGRDQVEKAPVWSEMTPQRMDAWAQATLAGRSHYLYGNTPGSRPGGVPAG</sequence>
<accession>A0A9X2LLY6</accession>
<dbReference type="Gene3D" id="3.50.50.60">
    <property type="entry name" value="FAD/NAD(P)-binding domain"/>
    <property type="match status" value="2"/>
</dbReference>
<dbReference type="RefSeq" id="WP_256791410.1">
    <property type="nucleotide sequence ID" value="NZ_JANIID010000032.1"/>
</dbReference>
<keyword evidence="2" id="KW-1185">Reference proteome</keyword>
<dbReference type="PANTHER" id="PTHR47469:SF2">
    <property type="entry name" value="OS06G0597600 PROTEIN"/>
    <property type="match status" value="1"/>
</dbReference>
<dbReference type="PRINTS" id="PR00420">
    <property type="entry name" value="RNGMNOXGNASE"/>
</dbReference>
<evidence type="ECO:0000313" key="2">
    <source>
        <dbReference type="Proteomes" id="UP001142374"/>
    </source>
</evidence>
<dbReference type="InterPro" id="IPR036188">
    <property type="entry name" value="FAD/NAD-bd_sf"/>
</dbReference>
<dbReference type="Pfam" id="PF13450">
    <property type="entry name" value="NAD_binding_8"/>
    <property type="match status" value="1"/>
</dbReference>
<dbReference type="Proteomes" id="UP001142374">
    <property type="component" value="Unassembled WGS sequence"/>
</dbReference>
<dbReference type="PANTHER" id="PTHR47469">
    <property type="entry name" value="MONOOXYGENASE-LIKE"/>
    <property type="match status" value="1"/>
</dbReference>
<proteinExistence type="predicted"/>
<dbReference type="SUPFAM" id="SSF54373">
    <property type="entry name" value="FAD-linked reductases, C-terminal domain"/>
    <property type="match status" value="1"/>
</dbReference>
<dbReference type="AlphaFoldDB" id="A0A9X2LLY6"/>
<comment type="caution">
    <text evidence="1">The sequence shown here is derived from an EMBL/GenBank/DDBJ whole genome shotgun (WGS) entry which is preliminary data.</text>
</comment>
<name>A0A9X2LLY6_9ACTN</name>
<dbReference type="InterPro" id="IPR053212">
    <property type="entry name" value="DHP_3-monooxygenase"/>
</dbReference>
<organism evidence="1 2">
    <name type="scientific">Streptomyces telluris</name>
    <dbReference type="NCBI Taxonomy" id="2720021"/>
    <lineage>
        <taxon>Bacteria</taxon>
        <taxon>Bacillati</taxon>
        <taxon>Actinomycetota</taxon>
        <taxon>Actinomycetes</taxon>
        <taxon>Kitasatosporales</taxon>
        <taxon>Streptomycetaceae</taxon>
        <taxon>Streptomyces</taxon>
    </lineage>
</organism>
<reference evidence="1" key="1">
    <citation type="submission" date="2022-06" db="EMBL/GenBank/DDBJ databases">
        <title>WGS of actinobacteria.</title>
        <authorList>
            <person name="Thawai C."/>
        </authorList>
    </citation>
    <scope>NUCLEOTIDE SEQUENCE</scope>
    <source>
        <strain evidence="1">AA8</strain>
    </source>
</reference>